<evidence type="ECO:0000256" key="6">
    <source>
        <dbReference type="ARBA" id="ARBA00022448"/>
    </source>
</evidence>
<feature type="transmembrane region" description="Helical" evidence="18">
    <location>
        <begin position="59"/>
        <end position="77"/>
    </location>
</feature>
<evidence type="ECO:0000256" key="5">
    <source>
        <dbReference type="ARBA" id="ARBA00021008"/>
    </source>
</evidence>
<evidence type="ECO:0000256" key="7">
    <source>
        <dbReference type="ARBA" id="ARBA00022660"/>
    </source>
</evidence>
<geneLocation type="mitochondrion" evidence="20"/>
<accession>A0A5H2XSG8</accession>
<feature type="transmembrane region" description="Helical" evidence="18">
    <location>
        <begin position="145"/>
        <end position="164"/>
    </location>
</feature>
<feature type="transmembrane region" description="Helical" evidence="18">
    <location>
        <begin position="83"/>
        <end position="101"/>
    </location>
</feature>
<dbReference type="GO" id="GO:0006120">
    <property type="term" value="P:mitochondrial electron transport, NADH to ubiquinone"/>
    <property type="evidence" value="ECO:0007669"/>
    <property type="project" value="InterPro"/>
</dbReference>
<dbReference type="InterPro" id="IPR050175">
    <property type="entry name" value="Complex_I_Subunit_2"/>
</dbReference>
<dbReference type="EMBL" id="LC500462">
    <property type="protein sequence ID" value="BBN79988.1"/>
    <property type="molecule type" value="Genomic_DNA"/>
</dbReference>
<feature type="transmembrane region" description="Helical" evidence="18">
    <location>
        <begin position="270"/>
        <end position="288"/>
    </location>
</feature>
<name>A0A5H2XSG8_GRAJA</name>
<dbReference type="EC" id="7.1.1.2" evidence="4 18"/>
<dbReference type="InterPro" id="IPR001750">
    <property type="entry name" value="ND/Mrp_TM"/>
</dbReference>
<feature type="transmembrane region" description="Helical" evidence="18">
    <location>
        <begin position="113"/>
        <end position="133"/>
    </location>
</feature>
<feature type="transmembrane region" description="Helical" evidence="18">
    <location>
        <begin position="7"/>
        <end position="23"/>
    </location>
</feature>
<keyword evidence="12 18" id="KW-1133">Transmembrane helix</keyword>
<dbReference type="GO" id="GO:0008137">
    <property type="term" value="F:NADH dehydrogenase (ubiquinone) activity"/>
    <property type="evidence" value="ECO:0007669"/>
    <property type="project" value="UniProtKB-EC"/>
</dbReference>
<evidence type="ECO:0000256" key="1">
    <source>
        <dbReference type="ARBA" id="ARBA00003257"/>
    </source>
</evidence>
<dbReference type="PANTHER" id="PTHR46552">
    <property type="entry name" value="NADH-UBIQUINONE OXIDOREDUCTASE CHAIN 2"/>
    <property type="match status" value="1"/>
</dbReference>
<keyword evidence="13 18" id="KW-0520">NAD</keyword>
<evidence type="ECO:0000256" key="3">
    <source>
        <dbReference type="ARBA" id="ARBA00007012"/>
    </source>
</evidence>
<feature type="transmembrane region" description="Helical" evidence="18">
    <location>
        <begin position="194"/>
        <end position="213"/>
    </location>
</feature>
<feature type="transmembrane region" description="Helical" evidence="18">
    <location>
        <begin position="234"/>
        <end position="250"/>
    </location>
</feature>
<reference evidence="20" key="1">
    <citation type="submission" date="2019-09" db="EMBL/GenBank/DDBJ databases">
        <title>The complete mitochondrial genome of three amphipod species of Grandidierella (Crustacea: Amphipoda) and implications of nuclear mitochondrial DNA.</title>
        <authorList>
            <person name="Hiki K."/>
            <person name="Ariyama H."/>
            <person name="Nakajima N."/>
            <person name="Watanabe H."/>
            <person name="Yamamoto H."/>
        </authorList>
    </citation>
    <scope>NUCLEOTIDE SEQUENCE</scope>
    <source>
        <strain evidence="20">Gjapmt</strain>
    </source>
</reference>
<organism evidence="20">
    <name type="scientific">Grandidierella japonica</name>
    <name type="common">Amphipod</name>
    <dbReference type="NCBI Taxonomy" id="429032"/>
    <lineage>
        <taxon>Eukaryota</taxon>
        <taxon>Metazoa</taxon>
        <taxon>Ecdysozoa</taxon>
        <taxon>Arthropoda</taxon>
        <taxon>Crustacea</taxon>
        <taxon>Multicrustacea</taxon>
        <taxon>Malacostraca</taxon>
        <taxon>Eumalacostraca</taxon>
        <taxon>Peracarida</taxon>
        <taxon>Amphipoda</taxon>
        <taxon>Senticaudata</taxon>
        <taxon>Corophiida</taxon>
        <taxon>Corophiidira</taxon>
        <taxon>Corophioidea</taxon>
        <taxon>Corophiidae</taxon>
        <taxon>Grandidierella</taxon>
    </lineage>
</organism>
<evidence type="ECO:0000256" key="11">
    <source>
        <dbReference type="ARBA" id="ARBA00022982"/>
    </source>
</evidence>
<keyword evidence="11 18" id="KW-0249">Electron transport</keyword>
<evidence type="ECO:0000256" key="15">
    <source>
        <dbReference type="ARBA" id="ARBA00023128"/>
    </source>
</evidence>
<keyword evidence="6" id="KW-0813">Transport</keyword>
<comment type="catalytic activity">
    <reaction evidence="17 18">
        <text>a ubiquinone + NADH + 5 H(+)(in) = a ubiquinol + NAD(+) + 4 H(+)(out)</text>
        <dbReference type="Rhea" id="RHEA:29091"/>
        <dbReference type="Rhea" id="RHEA-COMP:9565"/>
        <dbReference type="Rhea" id="RHEA-COMP:9566"/>
        <dbReference type="ChEBI" id="CHEBI:15378"/>
        <dbReference type="ChEBI" id="CHEBI:16389"/>
        <dbReference type="ChEBI" id="CHEBI:17976"/>
        <dbReference type="ChEBI" id="CHEBI:57540"/>
        <dbReference type="ChEBI" id="CHEBI:57945"/>
        <dbReference type="EC" id="7.1.1.2"/>
    </reaction>
</comment>
<keyword evidence="15 18" id="KW-0496">Mitochondrion</keyword>
<dbReference type="AlphaFoldDB" id="A0A5H2XSG8"/>
<comment type="similarity">
    <text evidence="3 18">Belongs to the complex I subunit 2 family.</text>
</comment>
<keyword evidence="9 18" id="KW-0999">Mitochondrion inner membrane</keyword>
<dbReference type="GO" id="GO:0005743">
    <property type="term" value="C:mitochondrial inner membrane"/>
    <property type="evidence" value="ECO:0007669"/>
    <property type="project" value="UniProtKB-SubCell"/>
</dbReference>
<keyword evidence="16 18" id="KW-0472">Membrane</keyword>
<dbReference type="PANTHER" id="PTHR46552:SF1">
    <property type="entry name" value="NADH-UBIQUINONE OXIDOREDUCTASE CHAIN 2"/>
    <property type="match status" value="1"/>
</dbReference>
<comment type="function">
    <text evidence="18">Core subunit of the mitochondrial membrane respiratory chain NADH dehydrogenase (Complex I) which catalyzes electron transfer from NADH through the respiratory chain, using ubiquinone as an electron acceptor. Essential for the catalytic activity and assembly of complex I.</text>
</comment>
<evidence type="ECO:0000259" key="19">
    <source>
        <dbReference type="Pfam" id="PF00361"/>
    </source>
</evidence>
<protein>
    <recommendedName>
        <fullName evidence="5 18">NADH-ubiquinone oxidoreductase chain 2</fullName>
        <ecNumber evidence="4 18">7.1.1.2</ecNumber>
    </recommendedName>
</protein>
<proteinExistence type="inferred from homology"/>
<feature type="transmembrane region" description="Helical" evidence="18">
    <location>
        <begin position="29"/>
        <end position="47"/>
    </location>
</feature>
<dbReference type="Pfam" id="PF00361">
    <property type="entry name" value="Proton_antipo_M"/>
    <property type="match status" value="1"/>
</dbReference>
<evidence type="ECO:0000256" key="16">
    <source>
        <dbReference type="ARBA" id="ARBA00023136"/>
    </source>
</evidence>
<evidence type="ECO:0000256" key="14">
    <source>
        <dbReference type="ARBA" id="ARBA00023075"/>
    </source>
</evidence>
<evidence type="ECO:0000256" key="10">
    <source>
        <dbReference type="ARBA" id="ARBA00022967"/>
    </source>
</evidence>
<keyword evidence="14 18" id="KW-0830">Ubiquinone</keyword>
<evidence type="ECO:0000256" key="18">
    <source>
        <dbReference type="RuleBase" id="RU003403"/>
    </source>
</evidence>
<evidence type="ECO:0000256" key="2">
    <source>
        <dbReference type="ARBA" id="ARBA00004448"/>
    </source>
</evidence>
<keyword evidence="10 18" id="KW-1278">Translocase</keyword>
<comment type="function">
    <text evidence="1">Core subunit of the mitochondrial membrane respiratory chain NADH dehydrogenase (Complex I) that is believed to belong to the minimal assembly required for catalysis. Complex I functions in the transfer of electrons from NADH to the respiratory chain. The immediate electron acceptor for the enzyme is believed to be ubiquinone.</text>
</comment>
<evidence type="ECO:0000256" key="4">
    <source>
        <dbReference type="ARBA" id="ARBA00012944"/>
    </source>
</evidence>
<sequence length="328" mass="37116">MMLLHPSNIMFLTTLFMTIILAVSTDSWFVTWVALEMNIMVFLPMLLKKKNKYQSESALKYFLTQIIASIMILLALMQLKTAYGFSCFVILTSLMLKMAAAPLHKWMPALVNGLNWESLFILLILQKVVPFTILSLNNPYDSFDFTLSFFIIMSALTGALMVLFQSSLMKMLAYSSIAHSAWMLTLMMMGKLEWLSYFMIYSIINMTLMTTLAKTNMFYLSQLLTNKESAHNKAWIMLGFLSLGGLPPLSGFFPKMMAISVISASSNNTLLLVLLLSSLISLFMYLRVSVNSIFMKTSQIFEKGQKSKNLLISVINTSGLFLGYLLFV</sequence>
<keyword evidence="8 18" id="KW-0812">Transmembrane</keyword>
<feature type="domain" description="NADH:quinone oxidoreductase/Mrp antiporter transmembrane" evidence="19">
    <location>
        <begin position="85"/>
        <end position="281"/>
    </location>
</feature>
<comment type="subcellular location">
    <subcellularLocation>
        <location evidence="2 18">Mitochondrion inner membrane</location>
        <topology evidence="2 18">Multi-pass membrane protein</topology>
    </subcellularLocation>
</comment>
<feature type="transmembrane region" description="Helical" evidence="18">
    <location>
        <begin position="309"/>
        <end position="327"/>
    </location>
</feature>
<keyword evidence="7 18" id="KW-0679">Respiratory chain</keyword>
<feature type="transmembrane region" description="Helical" evidence="18">
    <location>
        <begin position="171"/>
        <end position="188"/>
    </location>
</feature>
<evidence type="ECO:0000313" key="20">
    <source>
        <dbReference type="EMBL" id="BBN79988.1"/>
    </source>
</evidence>
<gene>
    <name evidence="20" type="primary">nad2</name>
</gene>
<evidence type="ECO:0000256" key="12">
    <source>
        <dbReference type="ARBA" id="ARBA00022989"/>
    </source>
</evidence>
<evidence type="ECO:0000256" key="9">
    <source>
        <dbReference type="ARBA" id="ARBA00022792"/>
    </source>
</evidence>
<evidence type="ECO:0000256" key="17">
    <source>
        <dbReference type="ARBA" id="ARBA00049551"/>
    </source>
</evidence>
<dbReference type="InterPro" id="IPR003917">
    <property type="entry name" value="NADH_UbQ_OxRdtase_chain2"/>
</dbReference>
<evidence type="ECO:0000256" key="13">
    <source>
        <dbReference type="ARBA" id="ARBA00023027"/>
    </source>
</evidence>
<evidence type="ECO:0000256" key="8">
    <source>
        <dbReference type="ARBA" id="ARBA00022692"/>
    </source>
</evidence>
<dbReference type="PRINTS" id="PR01436">
    <property type="entry name" value="NADHDHGNASE2"/>
</dbReference>